<evidence type="ECO:0000256" key="8">
    <source>
        <dbReference type="SAM" id="Phobius"/>
    </source>
</evidence>
<feature type="transmembrane region" description="Helical" evidence="8">
    <location>
        <begin position="293"/>
        <end position="316"/>
    </location>
</feature>
<evidence type="ECO:0000256" key="4">
    <source>
        <dbReference type="ARBA" id="ARBA00022679"/>
    </source>
</evidence>
<dbReference type="PANTHER" id="PTHR33908:SF9">
    <property type="entry name" value="BLL5595 PROTEIN"/>
    <property type="match status" value="1"/>
</dbReference>
<comment type="subcellular location">
    <subcellularLocation>
        <location evidence="1">Cell membrane</location>
        <topology evidence="1">Multi-pass membrane protein</topology>
    </subcellularLocation>
</comment>
<dbReference type="EMBL" id="LNYW01000031">
    <property type="protein sequence ID" value="KTD62671.1"/>
    <property type="molecule type" value="Genomic_DNA"/>
</dbReference>
<evidence type="ECO:0000256" key="3">
    <source>
        <dbReference type="ARBA" id="ARBA00022676"/>
    </source>
</evidence>
<evidence type="ECO:0000313" key="11">
    <source>
        <dbReference type="Proteomes" id="UP000054600"/>
    </source>
</evidence>
<accession>A0A0W0Z1C8</accession>
<feature type="transmembrane region" description="Helical" evidence="8">
    <location>
        <begin position="347"/>
        <end position="370"/>
    </location>
</feature>
<feature type="transmembrane region" description="Helical" evidence="8">
    <location>
        <begin position="161"/>
        <end position="191"/>
    </location>
</feature>
<proteinExistence type="predicted"/>
<evidence type="ECO:0000256" key="6">
    <source>
        <dbReference type="ARBA" id="ARBA00022989"/>
    </source>
</evidence>
<feature type="transmembrane region" description="Helical" evidence="8">
    <location>
        <begin position="139"/>
        <end position="155"/>
    </location>
</feature>
<name>A0A0W0Z1C8_9GAMM</name>
<dbReference type="InterPro" id="IPR050297">
    <property type="entry name" value="LipidA_mod_glycosyltrf_83"/>
</dbReference>
<keyword evidence="2" id="KW-1003">Cell membrane</keyword>
<evidence type="ECO:0000259" key="9">
    <source>
        <dbReference type="Pfam" id="PF13231"/>
    </source>
</evidence>
<evidence type="ECO:0000256" key="7">
    <source>
        <dbReference type="ARBA" id="ARBA00023136"/>
    </source>
</evidence>
<feature type="transmembrane region" description="Helical" evidence="8">
    <location>
        <begin position="250"/>
        <end position="272"/>
    </location>
</feature>
<feature type="transmembrane region" description="Helical" evidence="8">
    <location>
        <begin position="109"/>
        <end position="127"/>
    </location>
</feature>
<evidence type="ECO:0000256" key="5">
    <source>
        <dbReference type="ARBA" id="ARBA00022692"/>
    </source>
</evidence>
<organism evidence="10 11">
    <name type="scientific">Legionella shakespearei DSM 23087</name>
    <dbReference type="NCBI Taxonomy" id="1122169"/>
    <lineage>
        <taxon>Bacteria</taxon>
        <taxon>Pseudomonadati</taxon>
        <taxon>Pseudomonadota</taxon>
        <taxon>Gammaproteobacteria</taxon>
        <taxon>Legionellales</taxon>
        <taxon>Legionellaceae</taxon>
        <taxon>Legionella</taxon>
    </lineage>
</organism>
<keyword evidence="4 10" id="KW-0808">Transferase</keyword>
<dbReference type="Proteomes" id="UP000054600">
    <property type="component" value="Unassembled WGS sequence"/>
</dbReference>
<dbReference type="RefSeq" id="WP_018577818.1">
    <property type="nucleotide sequence ID" value="NZ_KB892413.1"/>
</dbReference>
<dbReference type="PANTHER" id="PTHR33908">
    <property type="entry name" value="MANNOSYLTRANSFERASE YKCB-RELATED"/>
    <property type="match status" value="1"/>
</dbReference>
<protein>
    <submittedName>
        <fullName evidence="10">Dolichyl-phosphate mannosyltransferase</fullName>
    </submittedName>
</protein>
<dbReference type="STRING" id="1122169.Lsha_0956"/>
<dbReference type="PATRIC" id="fig|1122169.6.peg.1105"/>
<evidence type="ECO:0000313" key="10">
    <source>
        <dbReference type="EMBL" id="KTD62671.1"/>
    </source>
</evidence>
<reference evidence="10 11" key="1">
    <citation type="submission" date="2015-11" db="EMBL/GenBank/DDBJ databases">
        <title>Genomic analysis of 38 Legionella species identifies large and diverse effector repertoires.</title>
        <authorList>
            <person name="Burstein D."/>
            <person name="Amaro F."/>
            <person name="Zusman T."/>
            <person name="Lifshitz Z."/>
            <person name="Cohen O."/>
            <person name="Gilbert J.A."/>
            <person name="Pupko T."/>
            <person name="Shuman H.A."/>
            <person name="Segal G."/>
        </authorList>
    </citation>
    <scope>NUCLEOTIDE SEQUENCE [LARGE SCALE GENOMIC DNA]</scope>
    <source>
        <strain evidence="10 11">ATCC 49655</strain>
    </source>
</reference>
<dbReference type="InterPro" id="IPR038731">
    <property type="entry name" value="RgtA/B/C-like"/>
</dbReference>
<feature type="transmembrane region" description="Helical" evidence="8">
    <location>
        <begin position="18"/>
        <end position="37"/>
    </location>
</feature>
<sequence>MQETQSGTFNNLKKINCYFWLFVILHTLLWTLGPALIRPTLPHDTLEGITWGLQWQLGYNKHPFLTAWLCAGVTQLFGTVGWPVYLLAQLAVSATFIAVWQLAKQVLPAMHALIATLVLEGVFFYNINSFNFTPDTLQSPLWALLGLFFYQALVTQKIRNWLYTALFAALCVCTKYQVAILLLPMFLLCLLDNTARKSFYKPGMYWALLLFIALISPHLVWLYQHDFITLTYAEKVSSEYTQNKSIWNHVLYPVRFFINNIIQVIGLFILLWPFYDTKNKNKQLRLDHFSWHFLIAVGLGPVLLSLLLCFLSGDYFPPRWATPYFFALGIIVIACLKPVFTKESLTYFAITLILFSSLLFGIRMVTLSVYPRPTSDAFLPNQKIALSLAQLWQERYKAPLPYIAGSNYLVALITPYLSDKPLPYLSWSQAISPWINEEDLRTRGGIFVWDEGQNYAWDEDSKHFAFIPESVWSRFPELKRLPDYTFYRSSDNAPIIIGVAILPPKASDA</sequence>
<gene>
    <name evidence="10" type="ORF">Lsha_0956</name>
</gene>
<keyword evidence="5 8" id="KW-0812">Transmembrane</keyword>
<dbReference type="GO" id="GO:0016763">
    <property type="term" value="F:pentosyltransferase activity"/>
    <property type="evidence" value="ECO:0007669"/>
    <property type="project" value="TreeGrafter"/>
</dbReference>
<keyword evidence="11" id="KW-1185">Reference proteome</keyword>
<dbReference type="GO" id="GO:0005886">
    <property type="term" value="C:plasma membrane"/>
    <property type="evidence" value="ECO:0007669"/>
    <property type="project" value="UniProtKB-SubCell"/>
</dbReference>
<keyword evidence="7 8" id="KW-0472">Membrane</keyword>
<feature type="transmembrane region" description="Helical" evidence="8">
    <location>
        <begin position="322"/>
        <end position="340"/>
    </location>
</feature>
<comment type="caution">
    <text evidence="10">The sequence shown here is derived from an EMBL/GenBank/DDBJ whole genome shotgun (WGS) entry which is preliminary data.</text>
</comment>
<evidence type="ECO:0000256" key="2">
    <source>
        <dbReference type="ARBA" id="ARBA00022475"/>
    </source>
</evidence>
<dbReference type="AlphaFoldDB" id="A0A0W0Z1C8"/>
<dbReference type="OrthoDB" id="108054at2"/>
<dbReference type="GO" id="GO:0009103">
    <property type="term" value="P:lipopolysaccharide biosynthetic process"/>
    <property type="evidence" value="ECO:0007669"/>
    <property type="project" value="UniProtKB-ARBA"/>
</dbReference>
<feature type="transmembrane region" description="Helical" evidence="8">
    <location>
        <begin position="203"/>
        <end position="223"/>
    </location>
</feature>
<evidence type="ECO:0000256" key="1">
    <source>
        <dbReference type="ARBA" id="ARBA00004651"/>
    </source>
</evidence>
<dbReference type="eggNOG" id="COG1807">
    <property type="taxonomic scope" value="Bacteria"/>
</dbReference>
<dbReference type="Pfam" id="PF13231">
    <property type="entry name" value="PMT_2"/>
    <property type="match status" value="1"/>
</dbReference>
<feature type="domain" description="Glycosyltransferase RgtA/B/C/D-like" evidence="9">
    <location>
        <begin position="61"/>
        <end position="221"/>
    </location>
</feature>
<keyword evidence="3 10" id="KW-0328">Glycosyltransferase</keyword>
<keyword evidence="6 8" id="KW-1133">Transmembrane helix</keyword>